<evidence type="ECO:0000313" key="1">
    <source>
        <dbReference type="EMBL" id="GIO41695.1"/>
    </source>
</evidence>
<reference evidence="1" key="1">
    <citation type="submission" date="2021-03" db="EMBL/GenBank/DDBJ databases">
        <title>Antimicrobial resistance genes in bacteria isolated from Japanese honey, and their potential for conferring macrolide and lincosamide resistance in the American foulbrood pathogen Paenibacillus larvae.</title>
        <authorList>
            <person name="Okamoto M."/>
            <person name="Kumagai M."/>
            <person name="Kanamori H."/>
            <person name="Takamatsu D."/>
        </authorList>
    </citation>
    <scope>NUCLEOTIDE SEQUENCE</scope>
    <source>
        <strain evidence="1">J41TS4</strain>
    </source>
</reference>
<dbReference type="Proteomes" id="UP000678895">
    <property type="component" value="Unassembled WGS sequence"/>
</dbReference>
<sequence length="51" mass="5751">MNIDNDVFAFKMYNYGMSSVYEKLGPKRDQAGFGCCGNELVKHVIEPTNCD</sequence>
<keyword evidence="2" id="KW-1185">Reference proteome</keyword>
<comment type="caution">
    <text evidence="1">The sequence shown here is derived from an EMBL/GenBank/DDBJ whole genome shotgun (WGS) entry which is preliminary data.</text>
</comment>
<dbReference type="AlphaFoldDB" id="A0A920CJM4"/>
<name>A0A920CJM4_9BACL</name>
<evidence type="ECO:0000313" key="2">
    <source>
        <dbReference type="Proteomes" id="UP000678895"/>
    </source>
</evidence>
<dbReference type="EMBL" id="BORS01000004">
    <property type="protein sequence ID" value="GIO41695.1"/>
    <property type="molecule type" value="Genomic_DNA"/>
</dbReference>
<accession>A0A920CJM4</accession>
<organism evidence="1 2">
    <name type="scientific">Paenibacillus apis</name>
    <dbReference type="NCBI Taxonomy" id="1792174"/>
    <lineage>
        <taxon>Bacteria</taxon>
        <taxon>Bacillati</taxon>
        <taxon>Bacillota</taxon>
        <taxon>Bacilli</taxon>
        <taxon>Bacillales</taxon>
        <taxon>Paenibacillaceae</taxon>
        <taxon>Paenibacillus</taxon>
    </lineage>
</organism>
<proteinExistence type="predicted"/>
<protein>
    <submittedName>
        <fullName evidence="1">Uncharacterized protein</fullName>
    </submittedName>
</protein>
<gene>
    <name evidence="1" type="ORF">J41TS4_14530</name>
</gene>